<keyword evidence="3 5" id="KW-1133">Transmembrane helix</keyword>
<evidence type="ECO:0000256" key="4">
    <source>
        <dbReference type="ARBA" id="ARBA00023136"/>
    </source>
</evidence>
<proteinExistence type="predicted"/>
<sequence>MTTFKNKCHRSLSFGIISFAIALSFSSLLTNHWFEELSRPLKVVYHKGLWIECHIFYVSKLNRTAFNSSSSAALNSSFGTEDIKIPEQSLCQKIEKETRYELIVRVLFILSICSLWLSLMTSLIVWIIKRSFNMDVVSVNVFFAICLKVSALSLYYEVNRVYTDFNYRYAMGFSYMLGWLSFSFLVIAITLAVLSRKNDERI</sequence>
<organism evidence="6 7">
    <name type="scientific">Hydra vulgaris</name>
    <name type="common">Hydra</name>
    <name type="synonym">Hydra attenuata</name>
    <dbReference type="NCBI Taxonomy" id="6087"/>
    <lineage>
        <taxon>Eukaryota</taxon>
        <taxon>Metazoa</taxon>
        <taxon>Cnidaria</taxon>
        <taxon>Hydrozoa</taxon>
        <taxon>Hydroidolina</taxon>
        <taxon>Anthoathecata</taxon>
        <taxon>Aplanulata</taxon>
        <taxon>Hydridae</taxon>
        <taxon>Hydra</taxon>
    </lineage>
</organism>
<accession>A0ABM4BX56</accession>
<comment type="subcellular location">
    <subcellularLocation>
        <location evidence="1">Membrane</location>
        <topology evidence="1">Multi-pass membrane protein</topology>
    </subcellularLocation>
</comment>
<reference evidence="7" key="1">
    <citation type="submission" date="2025-08" db="UniProtKB">
        <authorList>
            <consortium name="RefSeq"/>
        </authorList>
    </citation>
    <scope>IDENTIFICATION</scope>
</reference>
<evidence type="ECO:0000256" key="3">
    <source>
        <dbReference type="ARBA" id="ARBA00022989"/>
    </source>
</evidence>
<evidence type="ECO:0000256" key="1">
    <source>
        <dbReference type="ARBA" id="ARBA00004141"/>
    </source>
</evidence>
<dbReference type="PANTHER" id="PTHR10671">
    <property type="entry name" value="EPITHELIAL MEMBRANE PROTEIN-RELATED"/>
    <property type="match status" value="1"/>
</dbReference>
<feature type="transmembrane region" description="Helical" evidence="5">
    <location>
        <begin position="139"/>
        <end position="156"/>
    </location>
</feature>
<evidence type="ECO:0000313" key="7">
    <source>
        <dbReference type="RefSeq" id="XP_065653816.1"/>
    </source>
</evidence>
<dbReference type="GeneID" id="136080726"/>
<evidence type="ECO:0000256" key="2">
    <source>
        <dbReference type="ARBA" id="ARBA00022692"/>
    </source>
</evidence>
<feature type="transmembrane region" description="Helical" evidence="5">
    <location>
        <begin position="102"/>
        <end position="127"/>
    </location>
</feature>
<gene>
    <name evidence="7" type="primary">LOC136080726</name>
</gene>
<keyword evidence="4 5" id="KW-0472">Membrane</keyword>
<protein>
    <submittedName>
        <fullName evidence="7">Uncharacterized protein LOC136080726 isoform X1</fullName>
    </submittedName>
</protein>
<dbReference type="Pfam" id="PF00822">
    <property type="entry name" value="PMP22_Claudin"/>
    <property type="match status" value="1"/>
</dbReference>
<dbReference type="Gene3D" id="1.20.140.150">
    <property type="match status" value="1"/>
</dbReference>
<evidence type="ECO:0000313" key="6">
    <source>
        <dbReference type="Proteomes" id="UP001652625"/>
    </source>
</evidence>
<keyword evidence="2 5" id="KW-0812">Transmembrane</keyword>
<feature type="transmembrane region" description="Helical" evidence="5">
    <location>
        <begin position="176"/>
        <end position="194"/>
    </location>
</feature>
<dbReference type="InterPro" id="IPR004031">
    <property type="entry name" value="PMP22/EMP/MP20/Claudin"/>
</dbReference>
<keyword evidence="6" id="KW-1185">Reference proteome</keyword>
<dbReference type="RefSeq" id="XP_065653816.1">
    <property type="nucleotide sequence ID" value="XM_065797744.1"/>
</dbReference>
<name>A0ABM4BX56_HYDVU</name>
<dbReference type="PANTHER" id="PTHR10671:SF108">
    <property type="entry name" value="CLAUDIN FAMILY PROTEIN-RELATED"/>
    <property type="match status" value="1"/>
</dbReference>
<dbReference type="InterPro" id="IPR050579">
    <property type="entry name" value="PMP-22/EMP/MP20-like"/>
</dbReference>
<evidence type="ECO:0000256" key="5">
    <source>
        <dbReference type="SAM" id="Phobius"/>
    </source>
</evidence>
<dbReference type="Proteomes" id="UP001652625">
    <property type="component" value="Chromosome 05"/>
</dbReference>
<feature type="transmembrane region" description="Helical" evidence="5">
    <location>
        <begin position="12"/>
        <end position="34"/>
    </location>
</feature>